<dbReference type="GO" id="GO:0016779">
    <property type="term" value="F:nucleotidyltransferase activity"/>
    <property type="evidence" value="ECO:0007669"/>
    <property type="project" value="InterPro"/>
</dbReference>
<dbReference type="CDD" id="cd05403">
    <property type="entry name" value="NT_KNTase_like"/>
    <property type="match status" value="1"/>
</dbReference>
<dbReference type="InterPro" id="IPR052548">
    <property type="entry name" value="Type_VII_TA_antitoxin"/>
</dbReference>
<organism evidence="2 4">
    <name type="scientific">Prevotella fusca JCM 17724</name>
    <dbReference type="NCBI Taxonomy" id="1236517"/>
    <lineage>
        <taxon>Bacteria</taxon>
        <taxon>Pseudomonadati</taxon>
        <taxon>Bacteroidota</taxon>
        <taxon>Bacteroidia</taxon>
        <taxon>Bacteroidales</taxon>
        <taxon>Prevotellaceae</taxon>
        <taxon>Prevotella</taxon>
    </lineage>
</organism>
<dbReference type="Gene3D" id="3.30.460.10">
    <property type="entry name" value="Beta Polymerase, domain 2"/>
    <property type="match status" value="1"/>
</dbReference>
<dbReference type="STRING" id="1236517.ADJ77_01450"/>
<dbReference type="SUPFAM" id="SSF81301">
    <property type="entry name" value="Nucleotidyltransferase"/>
    <property type="match status" value="1"/>
</dbReference>
<dbReference type="PANTHER" id="PTHR33933:SF1">
    <property type="entry name" value="PROTEIN ADENYLYLTRANSFERASE MNTA-RELATED"/>
    <property type="match status" value="1"/>
</dbReference>
<dbReference type="Pfam" id="PF01909">
    <property type="entry name" value="NTP_transf_2"/>
    <property type="match status" value="1"/>
</dbReference>
<name>A0A0K1NI63_9BACT</name>
<reference evidence="2 4" key="1">
    <citation type="submission" date="2015-07" db="EMBL/GenBank/DDBJ databases">
        <authorList>
            <person name="Noorani M."/>
        </authorList>
    </citation>
    <scope>NUCLEOTIDE SEQUENCE [LARGE SCALE GENOMIC DNA]</scope>
    <source>
        <strain evidence="2 4">W1435</strain>
    </source>
</reference>
<keyword evidence="5" id="KW-1185">Reference proteome</keyword>
<evidence type="ECO:0000313" key="3">
    <source>
        <dbReference type="EMBL" id="QUB87504.1"/>
    </source>
</evidence>
<gene>
    <name evidence="2" type="ORF">ADJ77_01450</name>
    <name evidence="3" type="ORF">J5A51_08595</name>
</gene>
<dbReference type="PANTHER" id="PTHR33933">
    <property type="entry name" value="NUCLEOTIDYLTRANSFERASE"/>
    <property type="match status" value="1"/>
</dbReference>
<evidence type="ECO:0000259" key="1">
    <source>
        <dbReference type="Pfam" id="PF01909"/>
    </source>
</evidence>
<protein>
    <submittedName>
        <fullName evidence="3">Nucleotidyltransferase domain-containing protein</fullName>
    </submittedName>
    <submittedName>
        <fullName evidence="2">Toxin</fullName>
    </submittedName>
</protein>
<dbReference type="KEGG" id="pfus:ADJ77_01450"/>
<dbReference type="RefSeq" id="WP_050695954.1">
    <property type="nucleotide sequence ID" value="NZ_CP012074.1"/>
</dbReference>
<dbReference type="Proteomes" id="UP000060345">
    <property type="component" value="Chromosome 1"/>
</dbReference>
<dbReference type="EMBL" id="CP072370">
    <property type="protein sequence ID" value="QUB87504.1"/>
    <property type="molecule type" value="Genomic_DNA"/>
</dbReference>
<dbReference type="Proteomes" id="UP000682005">
    <property type="component" value="Chromosome 1"/>
</dbReference>
<dbReference type="EMBL" id="CP012074">
    <property type="protein sequence ID" value="AKU68553.1"/>
    <property type="molecule type" value="Genomic_DNA"/>
</dbReference>
<dbReference type="AlphaFoldDB" id="A0A0K1NI63"/>
<dbReference type="InterPro" id="IPR043519">
    <property type="entry name" value="NT_sf"/>
</dbReference>
<reference evidence="3 5" key="2">
    <citation type="submission" date="2021-03" db="EMBL/GenBank/DDBJ databases">
        <title>Human Oral Microbial Genomes.</title>
        <authorList>
            <person name="Johnston C.D."/>
            <person name="Chen T."/>
            <person name="Dewhirst F.E."/>
        </authorList>
    </citation>
    <scope>NUCLEOTIDE SEQUENCE [LARGE SCALE GENOMIC DNA]</scope>
    <source>
        <strain evidence="3 5">W1435</strain>
    </source>
</reference>
<evidence type="ECO:0000313" key="4">
    <source>
        <dbReference type="Proteomes" id="UP000060345"/>
    </source>
</evidence>
<feature type="domain" description="Polymerase nucleotidyl transferase" evidence="1">
    <location>
        <begin position="12"/>
        <end position="71"/>
    </location>
</feature>
<evidence type="ECO:0000313" key="2">
    <source>
        <dbReference type="EMBL" id="AKU68553.1"/>
    </source>
</evidence>
<dbReference type="InterPro" id="IPR002934">
    <property type="entry name" value="Polymerase_NTP_transf_dom"/>
</dbReference>
<sequence>MMKEVKHNDVLKSISNIAMELKPENGKIILFGSQARGDANENSDWDILILLDKDKIEESDHDKFTYPFWELGWKINAMIHPIIYTLQEWASRIHSPFHNNVESEGIVLC</sequence>
<accession>A0A0K1NI63</accession>
<proteinExistence type="predicted"/>
<evidence type="ECO:0000313" key="5">
    <source>
        <dbReference type="Proteomes" id="UP000682005"/>
    </source>
</evidence>